<organism evidence="1 2">
    <name type="scientific">Sporosarcina gallistercoris</name>
    <dbReference type="NCBI Taxonomy" id="2762245"/>
    <lineage>
        <taxon>Bacteria</taxon>
        <taxon>Bacillati</taxon>
        <taxon>Bacillota</taxon>
        <taxon>Bacilli</taxon>
        <taxon>Bacillales</taxon>
        <taxon>Caryophanaceae</taxon>
        <taxon>Sporosarcina</taxon>
    </lineage>
</organism>
<reference evidence="1 2" key="1">
    <citation type="submission" date="2020-08" db="EMBL/GenBank/DDBJ databases">
        <title>A Genomic Blueprint of the Chicken Gut Microbiome.</title>
        <authorList>
            <person name="Gilroy R."/>
            <person name="Ravi A."/>
            <person name="Getino M."/>
            <person name="Pursley I."/>
            <person name="Horton D.L."/>
            <person name="Alikhan N.-F."/>
            <person name="Baker D."/>
            <person name="Gharbi K."/>
            <person name="Hall N."/>
            <person name="Watson M."/>
            <person name="Adriaenssens E.M."/>
            <person name="Foster-Nyarko E."/>
            <person name="Jarju S."/>
            <person name="Secka A."/>
            <person name="Antonio M."/>
            <person name="Oren A."/>
            <person name="Chaudhuri R."/>
            <person name="La Ragione R.M."/>
            <person name="Hildebrand F."/>
            <person name="Pallen M.J."/>
        </authorList>
    </citation>
    <scope>NUCLEOTIDE SEQUENCE [LARGE SCALE GENOMIC DNA]</scope>
    <source>
        <strain evidence="1 2">Sa3CUA8</strain>
    </source>
</reference>
<dbReference type="Proteomes" id="UP000659496">
    <property type="component" value="Unassembled WGS sequence"/>
</dbReference>
<gene>
    <name evidence="1" type="ORF">H9659_01510</name>
</gene>
<name>A0ABR8PFT6_9BACL</name>
<dbReference type="RefSeq" id="WP_125102819.1">
    <property type="nucleotide sequence ID" value="NZ_JACSQY010000001.1"/>
</dbReference>
<comment type="caution">
    <text evidence="1">The sequence shown here is derived from an EMBL/GenBank/DDBJ whole genome shotgun (WGS) entry which is preliminary data.</text>
</comment>
<accession>A0ABR8PFT6</accession>
<protein>
    <recommendedName>
        <fullName evidence="3">Phage protein</fullName>
    </recommendedName>
</protein>
<evidence type="ECO:0008006" key="3">
    <source>
        <dbReference type="Google" id="ProtNLM"/>
    </source>
</evidence>
<evidence type="ECO:0000313" key="1">
    <source>
        <dbReference type="EMBL" id="MBD7907008.1"/>
    </source>
</evidence>
<dbReference type="EMBL" id="JACSQY010000001">
    <property type="protein sequence ID" value="MBD7907008.1"/>
    <property type="molecule type" value="Genomic_DNA"/>
</dbReference>
<proteinExistence type="predicted"/>
<sequence>MAIELTIYLTMQGRKKPVKMKQDYHGNLEELSVGGKIMVNAITWNKFDEEVAVKLSCDITKVEDDNIYVQVDENGEKDYKDARESGQEVEIIDFEEYRKNKCR</sequence>
<evidence type="ECO:0000313" key="2">
    <source>
        <dbReference type="Proteomes" id="UP000659496"/>
    </source>
</evidence>
<keyword evidence="2" id="KW-1185">Reference proteome</keyword>